<dbReference type="Proteomes" id="UP000657006">
    <property type="component" value="Unassembled WGS sequence"/>
</dbReference>
<comment type="caution">
    <text evidence="5">The sequence shown here is derived from an EMBL/GenBank/DDBJ whole genome shotgun (WGS) entry which is preliminary data.</text>
</comment>
<dbReference type="InterPro" id="IPR014710">
    <property type="entry name" value="RmlC-like_jellyroll"/>
</dbReference>
<gene>
    <name evidence="5" type="ORF">H8730_14505</name>
</gene>
<dbReference type="InterPro" id="IPR018060">
    <property type="entry name" value="HTH_AraC"/>
</dbReference>
<accession>A0A926HYE4</accession>
<sequence length="295" mass="33672">MFYPSDTPAHDMVDIFDIHSTDVLFPVTRHSHRYLELFYVQSGWAHHSMSGLSRKIQEGDYVIVDYGTTHSYDIVSSNLTVINCLFRPGLIDRSLSFCESFQTMLEHYMLGLGYTAKHRALADHVFHDDDKSIFHILLKLIQEYMTKPTGYLQVIRSGLIELIILTARKIEERNAQSPSRDDPLISALLEEIQKDPAGTQSLSQKAASLNLSVSQLSRRFALCTGFGYAQYLRKVRLEQACRLLINTRDPVSRIAEACGYEDSKHFGEIFRNAFGMTPRQYRKTFSQGSSTRLTT</sequence>
<dbReference type="AlphaFoldDB" id="A0A926HYE4"/>
<proteinExistence type="predicted"/>
<feature type="domain" description="HTH araC/xylS-type" evidence="4">
    <location>
        <begin position="182"/>
        <end position="284"/>
    </location>
</feature>
<dbReference type="EMBL" id="JACRSQ010000030">
    <property type="protein sequence ID" value="MBC8544757.1"/>
    <property type="molecule type" value="Genomic_DNA"/>
</dbReference>
<keyword evidence="1" id="KW-0805">Transcription regulation</keyword>
<dbReference type="InterPro" id="IPR020449">
    <property type="entry name" value="Tscrpt_reg_AraC-type_HTH"/>
</dbReference>
<dbReference type="Gene3D" id="1.10.10.60">
    <property type="entry name" value="Homeodomain-like"/>
    <property type="match status" value="2"/>
</dbReference>
<dbReference type="InterPro" id="IPR018062">
    <property type="entry name" value="HTH_AraC-typ_CS"/>
</dbReference>
<evidence type="ECO:0000259" key="4">
    <source>
        <dbReference type="PROSITE" id="PS01124"/>
    </source>
</evidence>
<dbReference type="InterPro" id="IPR009057">
    <property type="entry name" value="Homeodomain-like_sf"/>
</dbReference>
<dbReference type="Pfam" id="PF12833">
    <property type="entry name" value="HTH_18"/>
    <property type="match status" value="1"/>
</dbReference>
<evidence type="ECO:0000313" key="6">
    <source>
        <dbReference type="Proteomes" id="UP000657006"/>
    </source>
</evidence>
<dbReference type="PRINTS" id="PR00032">
    <property type="entry name" value="HTHARAC"/>
</dbReference>
<dbReference type="PANTHER" id="PTHR43280">
    <property type="entry name" value="ARAC-FAMILY TRANSCRIPTIONAL REGULATOR"/>
    <property type="match status" value="1"/>
</dbReference>
<dbReference type="PROSITE" id="PS01124">
    <property type="entry name" value="HTH_ARAC_FAMILY_2"/>
    <property type="match status" value="1"/>
</dbReference>
<dbReference type="SUPFAM" id="SSF51182">
    <property type="entry name" value="RmlC-like cupins"/>
    <property type="match status" value="1"/>
</dbReference>
<keyword evidence="6" id="KW-1185">Reference proteome</keyword>
<evidence type="ECO:0000256" key="2">
    <source>
        <dbReference type="ARBA" id="ARBA00023125"/>
    </source>
</evidence>
<organism evidence="5 6">
    <name type="scientific">Bianquea renquensis</name>
    <dbReference type="NCBI Taxonomy" id="2763661"/>
    <lineage>
        <taxon>Bacteria</taxon>
        <taxon>Bacillati</taxon>
        <taxon>Bacillota</taxon>
        <taxon>Clostridia</taxon>
        <taxon>Eubacteriales</taxon>
        <taxon>Bianqueaceae</taxon>
        <taxon>Bianquea</taxon>
    </lineage>
</organism>
<reference evidence="5" key="1">
    <citation type="submission" date="2020-08" db="EMBL/GenBank/DDBJ databases">
        <title>Genome public.</title>
        <authorList>
            <person name="Liu C."/>
            <person name="Sun Q."/>
        </authorList>
    </citation>
    <scope>NUCLEOTIDE SEQUENCE</scope>
    <source>
        <strain evidence="5">NSJ-32</strain>
    </source>
</reference>
<dbReference type="Gene3D" id="2.60.120.10">
    <property type="entry name" value="Jelly Rolls"/>
    <property type="match status" value="1"/>
</dbReference>
<name>A0A926HYE4_9FIRM</name>
<keyword evidence="2" id="KW-0238">DNA-binding</keyword>
<dbReference type="GO" id="GO:0003700">
    <property type="term" value="F:DNA-binding transcription factor activity"/>
    <property type="evidence" value="ECO:0007669"/>
    <property type="project" value="InterPro"/>
</dbReference>
<keyword evidence="3" id="KW-0804">Transcription</keyword>
<evidence type="ECO:0000313" key="5">
    <source>
        <dbReference type="EMBL" id="MBC8544757.1"/>
    </source>
</evidence>
<dbReference type="PANTHER" id="PTHR43280:SF2">
    <property type="entry name" value="HTH-TYPE TRANSCRIPTIONAL REGULATOR EXSA"/>
    <property type="match status" value="1"/>
</dbReference>
<dbReference type="GO" id="GO:0043565">
    <property type="term" value="F:sequence-specific DNA binding"/>
    <property type="evidence" value="ECO:0007669"/>
    <property type="project" value="InterPro"/>
</dbReference>
<dbReference type="SUPFAM" id="SSF46689">
    <property type="entry name" value="Homeodomain-like"/>
    <property type="match status" value="1"/>
</dbReference>
<evidence type="ECO:0000256" key="3">
    <source>
        <dbReference type="ARBA" id="ARBA00023163"/>
    </source>
</evidence>
<dbReference type="PROSITE" id="PS00041">
    <property type="entry name" value="HTH_ARAC_FAMILY_1"/>
    <property type="match status" value="1"/>
</dbReference>
<dbReference type="SMART" id="SM00342">
    <property type="entry name" value="HTH_ARAC"/>
    <property type="match status" value="1"/>
</dbReference>
<protein>
    <submittedName>
        <fullName evidence="5">Helix-turn-helix transcriptional regulator</fullName>
    </submittedName>
</protein>
<dbReference type="RefSeq" id="WP_249290061.1">
    <property type="nucleotide sequence ID" value="NZ_JACRSQ010000030.1"/>
</dbReference>
<dbReference type="InterPro" id="IPR011051">
    <property type="entry name" value="RmlC_Cupin_sf"/>
</dbReference>
<evidence type="ECO:0000256" key="1">
    <source>
        <dbReference type="ARBA" id="ARBA00023015"/>
    </source>
</evidence>